<evidence type="ECO:0000256" key="8">
    <source>
        <dbReference type="ARBA" id="ARBA00023239"/>
    </source>
</evidence>
<evidence type="ECO:0000256" key="2">
    <source>
        <dbReference type="ARBA" id="ARBA00005008"/>
    </source>
</evidence>
<protein>
    <recommendedName>
        <fullName evidence="4 9">Lactoylglutathione lyase</fullName>
        <ecNumber evidence="4 9">4.4.1.5</ecNumber>
    </recommendedName>
    <alternativeName>
        <fullName evidence="9">Glyoxalase I</fullName>
    </alternativeName>
</protein>
<evidence type="ECO:0000256" key="6">
    <source>
        <dbReference type="ARBA" id="ARBA00022723"/>
    </source>
</evidence>
<dbReference type="Gene3D" id="3.10.180.10">
    <property type="entry name" value="2,3-Dihydroxybiphenyl 1,2-Dioxygenase, domain 1"/>
    <property type="match status" value="1"/>
</dbReference>
<dbReference type="InterPro" id="IPR004360">
    <property type="entry name" value="Glyas_Fos-R_dOase_dom"/>
</dbReference>
<feature type="domain" description="VOC" evidence="10">
    <location>
        <begin position="19"/>
        <end position="165"/>
    </location>
</feature>
<dbReference type="InterPro" id="IPR018146">
    <property type="entry name" value="Glyoxalase_1_CS"/>
</dbReference>
<dbReference type="GO" id="GO:0004462">
    <property type="term" value="F:lactoylglutathione lyase activity"/>
    <property type="evidence" value="ECO:0007669"/>
    <property type="project" value="UniProtKB-EC"/>
</dbReference>
<gene>
    <name evidence="11" type="primary">gloA</name>
    <name evidence="11" type="ORF">MKZ47_02845</name>
</gene>
<dbReference type="PROSITE" id="PS00934">
    <property type="entry name" value="GLYOXALASE_I_1"/>
    <property type="match status" value="1"/>
</dbReference>
<dbReference type="PROSITE" id="PS00935">
    <property type="entry name" value="GLYOXALASE_I_2"/>
    <property type="match status" value="1"/>
</dbReference>
<dbReference type="InterPro" id="IPR004361">
    <property type="entry name" value="Glyoxalase_1"/>
</dbReference>
<dbReference type="NCBIfam" id="TIGR00068">
    <property type="entry name" value="glyox_I"/>
    <property type="match status" value="1"/>
</dbReference>
<dbReference type="EMBL" id="JAKUMG010000001">
    <property type="protein sequence ID" value="MDI4668042.1"/>
    <property type="molecule type" value="Genomic_DNA"/>
</dbReference>
<evidence type="ECO:0000256" key="5">
    <source>
        <dbReference type="ARBA" id="ARBA00022596"/>
    </source>
</evidence>
<dbReference type="Proteomes" id="UP001156974">
    <property type="component" value="Unassembled WGS sequence"/>
</dbReference>
<dbReference type="CDD" id="cd07233">
    <property type="entry name" value="GlxI_Zn"/>
    <property type="match status" value="1"/>
</dbReference>
<evidence type="ECO:0000256" key="9">
    <source>
        <dbReference type="RuleBase" id="RU361179"/>
    </source>
</evidence>
<evidence type="ECO:0000256" key="3">
    <source>
        <dbReference type="ARBA" id="ARBA00010363"/>
    </source>
</evidence>
<evidence type="ECO:0000313" key="12">
    <source>
        <dbReference type="Proteomes" id="UP001156974"/>
    </source>
</evidence>
<evidence type="ECO:0000313" key="11">
    <source>
        <dbReference type="EMBL" id="MDI4668042.1"/>
    </source>
</evidence>
<dbReference type="PANTHER" id="PTHR10374:SF30">
    <property type="entry name" value="LACTOYLGLUTATHIONE LYASE"/>
    <property type="match status" value="1"/>
</dbReference>
<evidence type="ECO:0000256" key="4">
    <source>
        <dbReference type="ARBA" id="ARBA00012081"/>
    </source>
</evidence>
<reference evidence="11 12" key="1">
    <citation type="submission" date="2022-02" db="EMBL/GenBank/DDBJ databases">
        <title>Genome analysis of Beneficial Microorganisms for Coral consortium from Pocillopora damicornis.</title>
        <authorList>
            <person name="Rosado P.M."/>
            <person name="Cardoso P.M."/>
            <person name="Rosado J.G."/>
            <person name="Schultz J."/>
            <person name="Rocha U."/>
            <person name="Costa T.K."/>
            <person name="Peixoto R.S."/>
        </authorList>
    </citation>
    <scope>NUCLEOTIDE SEQUENCE [LARGE SCALE GENOMIC DNA]</scope>
    <source>
        <strain evidence="11 12">BMC5</strain>
    </source>
</reference>
<comment type="function">
    <text evidence="9">Catalyzes the conversion of hemimercaptal, formed from methylglyoxal and glutathione, to S-lactoylglutathione.</text>
</comment>
<dbReference type="Pfam" id="PF00903">
    <property type="entry name" value="Glyoxalase"/>
    <property type="match status" value="1"/>
</dbReference>
<evidence type="ECO:0000256" key="7">
    <source>
        <dbReference type="ARBA" id="ARBA00022833"/>
    </source>
</evidence>
<dbReference type="EC" id="4.4.1.5" evidence="4 9"/>
<sequence length="176" mass="20164">MSNYNESPEQIATATQGYVMQQTMLRIKDPKPSLDFYQNVLGMKLLGKYDFPKMEFTLYFLGYEQDMPKGTDKEKAQWVFRRPALIELTHNWGTENDDSFAGYHSGNEEPKGFGHIGISVPDVYAASERFAKYDVEFVKKPDDGSMKGLAFIKDPDGYWIEILSAEGIIEIIEEHK</sequence>
<comment type="catalytic activity">
    <reaction evidence="9">
        <text>(R)-S-lactoylglutathione = methylglyoxal + glutathione</text>
        <dbReference type="Rhea" id="RHEA:19069"/>
        <dbReference type="ChEBI" id="CHEBI:17158"/>
        <dbReference type="ChEBI" id="CHEBI:57474"/>
        <dbReference type="ChEBI" id="CHEBI:57925"/>
        <dbReference type="EC" id="4.4.1.5"/>
    </reaction>
</comment>
<comment type="pathway">
    <text evidence="2 9">Secondary metabolite metabolism; methylglyoxal degradation; (R)-lactate from methylglyoxal: step 1/2.</text>
</comment>
<keyword evidence="12" id="KW-1185">Reference proteome</keyword>
<evidence type="ECO:0000259" key="10">
    <source>
        <dbReference type="PROSITE" id="PS51819"/>
    </source>
</evidence>
<comment type="cofactor">
    <cofactor evidence="1">
        <name>Zn(2+)</name>
        <dbReference type="ChEBI" id="CHEBI:29105"/>
    </cofactor>
</comment>
<dbReference type="InterPro" id="IPR037523">
    <property type="entry name" value="VOC_core"/>
</dbReference>
<name>A0ABT6TVW9_9GAMM</name>
<keyword evidence="7" id="KW-0862">Zinc</keyword>
<dbReference type="SUPFAM" id="SSF54593">
    <property type="entry name" value="Glyoxalase/Bleomycin resistance protein/Dihydroxybiphenyl dioxygenase"/>
    <property type="match status" value="1"/>
</dbReference>
<dbReference type="PROSITE" id="PS51819">
    <property type="entry name" value="VOC"/>
    <property type="match status" value="1"/>
</dbReference>
<dbReference type="RefSeq" id="WP_175081966.1">
    <property type="nucleotide sequence ID" value="NZ_JAKUMG010000001.1"/>
</dbReference>
<keyword evidence="6 9" id="KW-0479">Metal-binding</keyword>
<organism evidence="11 12">
    <name type="scientific">Pseudoalteromonas shioyasakiensis</name>
    <dbReference type="NCBI Taxonomy" id="1190813"/>
    <lineage>
        <taxon>Bacteria</taxon>
        <taxon>Pseudomonadati</taxon>
        <taxon>Pseudomonadota</taxon>
        <taxon>Gammaproteobacteria</taxon>
        <taxon>Alteromonadales</taxon>
        <taxon>Pseudoalteromonadaceae</taxon>
        <taxon>Pseudoalteromonas</taxon>
    </lineage>
</organism>
<dbReference type="InterPro" id="IPR029068">
    <property type="entry name" value="Glyas_Bleomycin-R_OHBP_Dase"/>
</dbReference>
<keyword evidence="5 9" id="KW-0533">Nickel</keyword>
<proteinExistence type="inferred from homology"/>
<accession>A0ABT6TVW9</accession>
<keyword evidence="8 9" id="KW-0456">Lyase</keyword>
<evidence type="ECO:0000256" key="1">
    <source>
        <dbReference type="ARBA" id="ARBA00001947"/>
    </source>
</evidence>
<comment type="similarity">
    <text evidence="3 9">Belongs to the glyoxalase I family.</text>
</comment>
<comment type="caution">
    <text evidence="11">The sequence shown here is derived from an EMBL/GenBank/DDBJ whole genome shotgun (WGS) entry which is preliminary data.</text>
</comment>
<comment type="cofactor">
    <cofactor evidence="9">
        <name>Ni(2+)</name>
        <dbReference type="ChEBI" id="CHEBI:49786"/>
    </cofactor>
    <text evidence="9">Binds 1 nickel ion per subunit.</text>
</comment>
<dbReference type="PANTHER" id="PTHR10374">
    <property type="entry name" value="LACTOYLGLUTATHIONE LYASE GLYOXALASE I"/>
    <property type="match status" value="1"/>
</dbReference>